<name>A0ABT8T5L8_9BACT</name>
<comment type="caution">
    <text evidence="7">The sequence shown here is derived from an EMBL/GenBank/DDBJ whole genome shotgun (WGS) entry which is preliminary data.</text>
</comment>
<dbReference type="PANTHER" id="PTHR22911:SF6">
    <property type="entry name" value="SOLUTE CARRIER FAMILY 35 MEMBER G1"/>
    <property type="match status" value="1"/>
</dbReference>
<feature type="transmembrane region" description="Helical" evidence="5">
    <location>
        <begin position="254"/>
        <end position="274"/>
    </location>
</feature>
<dbReference type="RefSeq" id="WP_302243477.1">
    <property type="nucleotide sequence ID" value="NZ_JAULJQ010000001.1"/>
</dbReference>
<keyword evidence="8" id="KW-1185">Reference proteome</keyword>
<dbReference type="InterPro" id="IPR000620">
    <property type="entry name" value="EamA_dom"/>
</dbReference>
<feature type="transmembrane region" description="Helical" evidence="5">
    <location>
        <begin position="127"/>
        <end position="144"/>
    </location>
</feature>
<evidence type="ECO:0000256" key="3">
    <source>
        <dbReference type="ARBA" id="ARBA00022989"/>
    </source>
</evidence>
<proteinExistence type="predicted"/>
<feature type="transmembrane region" description="Helical" evidence="5">
    <location>
        <begin position="183"/>
        <end position="202"/>
    </location>
</feature>
<dbReference type="EMBL" id="JAULJQ010000001">
    <property type="protein sequence ID" value="MDO2408738.1"/>
    <property type="molecule type" value="Genomic_DNA"/>
</dbReference>
<dbReference type="PANTHER" id="PTHR22911">
    <property type="entry name" value="ACYL-MALONYL CONDENSING ENZYME-RELATED"/>
    <property type="match status" value="1"/>
</dbReference>
<protein>
    <submittedName>
        <fullName evidence="7">DMT family transporter</fullName>
    </submittedName>
</protein>
<feature type="transmembrane region" description="Helical" evidence="5">
    <location>
        <begin position="222"/>
        <end position="242"/>
    </location>
</feature>
<evidence type="ECO:0000259" key="6">
    <source>
        <dbReference type="Pfam" id="PF00892"/>
    </source>
</evidence>
<keyword evidence="3 5" id="KW-1133">Transmembrane helix</keyword>
<comment type="subcellular location">
    <subcellularLocation>
        <location evidence="1">Membrane</location>
        <topology evidence="1">Multi-pass membrane protein</topology>
    </subcellularLocation>
</comment>
<dbReference type="Proteomes" id="UP001171111">
    <property type="component" value="Unassembled WGS sequence"/>
</dbReference>
<dbReference type="SUPFAM" id="SSF103481">
    <property type="entry name" value="Multidrug resistance efflux transporter EmrE"/>
    <property type="match status" value="1"/>
</dbReference>
<accession>A0ABT8T5L8</accession>
<feature type="transmembrane region" description="Helical" evidence="5">
    <location>
        <begin position="104"/>
        <end position="122"/>
    </location>
</feature>
<feature type="transmembrane region" description="Helical" evidence="5">
    <location>
        <begin position="43"/>
        <end position="59"/>
    </location>
</feature>
<feature type="transmembrane region" description="Helical" evidence="5">
    <location>
        <begin position="280"/>
        <end position="297"/>
    </location>
</feature>
<gene>
    <name evidence="7" type="ORF">Q2362_01310</name>
</gene>
<dbReference type="InterPro" id="IPR037185">
    <property type="entry name" value="EmrE-like"/>
</dbReference>
<reference evidence="7 8" key="1">
    <citation type="submission" date="2023-06" db="EMBL/GenBank/DDBJ databases">
        <title>Campylobacter magnum sp. nov., isolated from cecal contents of domestic pigs (Sus scrofa domesticus).</title>
        <authorList>
            <person name="Papic B."/>
            <person name="Gruntar I."/>
        </authorList>
    </citation>
    <scope>NUCLEOTIDE SEQUENCE [LARGE SCALE GENOMIC DNA]</scope>
    <source>
        <strain evidence="8">34484-21</strain>
    </source>
</reference>
<evidence type="ECO:0000256" key="1">
    <source>
        <dbReference type="ARBA" id="ARBA00004141"/>
    </source>
</evidence>
<feature type="transmembrane region" description="Helical" evidence="5">
    <location>
        <begin position="71"/>
        <end position="92"/>
    </location>
</feature>
<feature type="domain" description="EamA" evidence="6">
    <location>
        <begin position="12"/>
        <end position="143"/>
    </location>
</feature>
<organism evidence="7 8">
    <name type="scientific">Campylobacter magnus</name>
    <dbReference type="NCBI Taxonomy" id="3026462"/>
    <lineage>
        <taxon>Bacteria</taxon>
        <taxon>Pseudomonadati</taxon>
        <taxon>Campylobacterota</taxon>
        <taxon>Epsilonproteobacteria</taxon>
        <taxon>Campylobacterales</taxon>
        <taxon>Campylobacteraceae</taxon>
        <taxon>Campylobacter</taxon>
    </lineage>
</organism>
<evidence type="ECO:0000256" key="2">
    <source>
        <dbReference type="ARBA" id="ARBA00022692"/>
    </source>
</evidence>
<sequence length="300" mass="32913">MREFNPFLLRHLGIYYMLIASFYNACLGFLAKILSQNLHSFEIVFWRNLIGLFIVLLAIKKDKECDFLRGGHMWLLLFRGFIGVCGMAAFFYNIANAGLSMAFAFYKTAPIFTALIAGFFFAQKLRALSWFAILLGFVGFLLTAQPSGGFALTDIVGIIGGLCSGAALASVHELRKYYKANSIVLSYMIAGTLLMAVLLILGELYPKGSGLLKGVKFSFPNAYEWLLLALVALGGYYFQLYLTKAFAASKKAGIIASISYSDVIFAMIFGLFLGEALPNFIALCGIFVIALSGVLLAKQK</sequence>
<evidence type="ECO:0000313" key="7">
    <source>
        <dbReference type="EMBL" id="MDO2408738.1"/>
    </source>
</evidence>
<feature type="transmembrane region" description="Helical" evidence="5">
    <location>
        <begin position="150"/>
        <end position="171"/>
    </location>
</feature>
<dbReference type="Pfam" id="PF00892">
    <property type="entry name" value="EamA"/>
    <property type="match status" value="1"/>
</dbReference>
<keyword evidence="4 5" id="KW-0472">Membrane</keyword>
<evidence type="ECO:0000313" key="8">
    <source>
        <dbReference type="Proteomes" id="UP001171111"/>
    </source>
</evidence>
<keyword evidence="2 5" id="KW-0812">Transmembrane</keyword>
<feature type="transmembrane region" description="Helical" evidence="5">
    <location>
        <begin position="12"/>
        <end position="31"/>
    </location>
</feature>
<evidence type="ECO:0000256" key="4">
    <source>
        <dbReference type="ARBA" id="ARBA00023136"/>
    </source>
</evidence>
<evidence type="ECO:0000256" key="5">
    <source>
        <dbReference type="SAM" id="Phobius"/>
    </source>
</evidence>